<organism evidence="1 2">
    <name type="scientific">Channa striata</name>
    <name type="common">Snakehead murrel</name>
    <name type="synonym">Ophicephalus striatus</name>
    <dbReference type="NCBI Taxonomy" id="64152"/>
    <lineage>
        <taxon>Eukaryota</taxon>
        <taxon>Metazoa</taxon>
        <taxon>Chordata</taxon>
        <taxon>Craniata</taxon>
        <taxon>Vertebrata</taxon>
        <taxon>Euteleostomi</taxon>
        <taxon>Actinopterygii</taxon>
        <taxon>Neopterygii</taxon>
        <taxon>Teleostei</taxon>
        <taxon>Neoteleostei</taxon>
        <taxon>Acanthomorphata</taxon>
        <taxon>Anabantaria</taxon>
        <taxon>Anabantiformes</taxon>
        <taxon>Channoidei</taxon>
        <taxon>Channidae</taxon>
        <taxon>Channa</taxon>
    </lineage>
</organism>
<sequence>MLFESTSPESCYFNNSLQLQRKEGAVCFPACSPRSLPAWPCCLVNPSMSFSLSLHNWPRQVYTAREKGSVVEI</sequence>
<proteinExistence type="predicted"/>
<accession>A0AA88LTR1</accession>
<dbReference type="AlphaFoldDB" id="A0AA88LTR1"/>
<dbReference type="Proteomes" id="UP001187415">
    <property type="component" value="Unassembled WGS sequence"/>
</dbReference>
<comment type="caution">
    <text evidence="1">The sequence shown here is derived from an EMBL/GenBank/DDBJ whole genome shotgun (WGS) entry which is preliminary data.</text>
</comment>
<gene>
    <name evidence="1" type="ORF">Q5P01_021111</name>
</gene>
<keyword evidence="2" id="KW-1185">Reference proteome</keyword>
<evidence type="ECO:0000313" key="1">
    <source>
        <dbReference type="EMBL" id="KAK2823936.1"/>
    </source>
</evidence>
<reference evidence="1" key="1">
    <citation type="submission" date="2023-07" db="EMBL/GenBank/DDBJ databases">
        <title>Chromosome-level Genome Assembly of Striped Snakehead (Channa striata).</title>
        <authorList>
            <person name="Liu H."/>
        </authorList>
    </citation>
    <scope>NUCLEOTIDE SEQUENCE</scope>
    <source>
        <strain evidence="1">Gz</strain>
        <tissue evidence="1">Muscle</tissue>
    </source>
</reference>
<protein>
    <submittedName>
        <fullName evidence="1">Uncharacterized protein</fullName>
    </submittedName>
</protein>
<dbReference type="EMBL" id="JAUPFM010000017">
    <property type="protein sequence ID" value="KAK2823936.1"/>
    <property type="molecule type" value="Genomic_DNA"/>
</dbReference>
<evidence type="ECO:0000313" key="2">
    <source>
        <dbReference type="Proteomes" id="UP001187415"/>
    </source>
</evidence>
<name>A0AA88LTR1_CHASR</name>